<dbReference type="PANTHER" id="PTHR42852:SF13">
    <property type="entry name" value="PROTEIN DIPZ"/>
    <property type="match status" value="1"/>
</dbReference>
<keyword evidence="1" id="KW-1133">Transmembrane helix</keyword>
<keyword evidence="1" id="KW-0472">Membrane</keyword>
<comment type="caution">
    <text evidence="3">The sequence shown here is derived from an EMBL/GenBank/DDBJ whole genome shotgun (WGS) entry which is preliminary data.</text>
</comment>
<keyword evidence="1" id="KW-0812">Transmembrane</keyword>
<gene>
    <name evidence="3" type="ORF">J5Y10_20310</name>
</gene>
<feature type="transmembrane region" description="Helical" evidence="1">
    <location>
        <begin position="157"/>
        <end position="178"/>
    </location>
</feature>
<evidence type="ECO:0000313" key="4">
    <source>
        <dbReference type="Proteomes" id="UP000677537"/>
    </source>
</evidence>
<keyword evidence="4" id="KW-1185">Reference proteome</keyword>
<dbReference type="Gene3D" id="3.40.30.10">
    <property type="entry name" value="Glutaredoxin"/>
    <property type="match status" value="1"/>
</dbReference>
<dbReference type="AlphaFoldDB" id="A0A940MVU8"/>
<reference evidence="3" key="1">
    <citation type="submission" date="2021-03" db="EMBL/GenBank/DDBJ databases">
        <authorList>
            <person name="So Y."/>
        </authorList>
    </citation>
    <scope>NUCLEOTIDE SEQUENCE</scope>
    <source>
        <strain evidence="3">SG15</strain>
    </source>
</reference>
<feature type="transmembrane region" description="Helical" evidence="1">
    <location>
        <begin position="42"/>
        <end position="66"/>
    </location>
</feature>
<dbReference type="Gene3D" id="2.60.120.260">
    <property type="entry name" value="Galactose-binding domain-like"/>
    <property type="match status" value="1"/>
</dbReference>
<evidence type="ECO:0000313" key="3">
    <source>
        <dbReference type="EMBL" id="MBP0495138.1"/>
    </source>
</evidence>
<dbReference type="GO" id="GO:0016491">
    <property type="term" value="F:oxidoreductase activity"/>
    <property type="evidence" value="ECO:0007669"/>
    <property type="project" value="InterPro"/>
</dbReference>
<dbReference type="InterPro" id="IPR050553">
    <property type="entry name" value="Thioredoxin_ResA/DsbE_sf"/>
</dbReference>
<feature type="transmembrane region" description="Helical" evidence="1">
    <location>
        <begin position="6"/>
        <end position="30"/>
    </location>
</feature>
<dbReference type="SUPFAM" id="SSF52833">
    <property type="entry name" value="Thioredoxin-like"/>
    <property type="match status" value="1"/>
</dbReference>
<feature type="domain" description="Thioredoxin" evidence="2">
    <location>
        <begin position="253"/>
        <end position="411"/>
    </location>
</feature>
<feature type="transmembrane region" description="Helical" evidence="1">
    <location>
        <begin position="72"/>
        <end position="98"/>
    </location>
</feature>
<organism evidence="3 4">
    <name type="scientific">Roseomonas indoligenes</name>
    <dbReference type="NCBI Taxonomy" id="2820811"/>
    <lineage>
        <taxon>Bacteria</taxon>
        <taxon>Pseudomonadati</taxon>
        <taxon>Pseudomonadota</taxon>
        <taxon>Alphaproteobacteria</taxon>
        <taxon>Acetobacterales</taxon>
        <taxon>Roseomonadaceae</taxon>
        <taxon>Roseomonas</taxon>
    </lineage>
</organism>
<feature type="transmembrane region" description="Helical" evidence="1">
    <location>
        <begin position="119"/>
        <end position="145"/>
    </location>
</feature>
<sequence length="586" mass="61340">MAMPFLLIAYIGGGLTILSPCILPVIPFVLARAGRSFLRDTLPMLAGMAVTFALVASLGAVGGGWAVRANEIGRLAGILLLALFGTALLLPGLASTLARPFVDGGNRLLGAAGDGRWGAFGSLLVGAATGMLWTPCAGPILGLVLTGAALNGPNAGTALLLLAYAAGAGTSLAVALLAGRRVLAALKVSLGAGEWVRRGLGAAVLAGVATIALGLDTGALARVSYAGTTATEHAVLNGLRPADAPTETAGSGAAASDAAPPYRSSLPVQGSAAPLDGAVEWLNSSPLTTEALRGKVVLVDFWTYSCINCIRTTPYLRAWAERYRDQGLVVVGVHTPEFAFEKRLQNVRRAVSDFGIAYPVAVDSDYRIWRAWRNNAWPAFYLVDAGGRIRYSQFGEGHYERFEAAIRDLLREASGGMPAGTPAEPRPQAIEAAPNLANIRSGETYVGYRQATGFASRESVRADAARDYSVGDLRVNEWGLSGKWTVQAEQAVLNAPGGGLDHRFSARDLHLVLGPGAAGRPVRFRVTIDGQAPGADHGADTDAEGYGTVDATRLYQLVRQSGAVRARRFEIRFLDPGVEAYAFTFG</sequence>
<dbReference type="CDD" id="cd03012">
    <property type="entry name" value="TlpA_like_DipZ_like"/>
    <property type="match status" value="1"/>
</dbReference>
<dbReference type="InterPro" id="IPR041017">
    <property type="entry name" value="Thioredoxin_10"/>
</dbReference>
<accession>A0A940MVU8</accession>
<protein>
    <submittedName>
        <fullName evidence="3">Cytochrome c biogenesis protein DipZ</fullName>
    </submittedName>
</protein>
<dbReference type="InterPro" id="IPR036249">
    <property type="entry name" value="Thioredoxin-like_sf"/>
</dbReference>
<dbReference type="Pfam" id="PF17991">
    <property type="entry name" value="Thioredoxin_10"/>
    <property type="match status" value="1"/>
</dbReference>
<dbReference type="Proteomes" id="UP000677537">
    <property type="component" value="Unassembled WGS sequence"/>
</dbReference>
<dbReference type="InterPro" id="IPR013740">
    <property type="entry name" value="Redoxin"/>
</dbReference>
<dbReference type="Pfam" id="PF08534">
    <property type="entry name" value="Redoxin"/>
    <property type="match status" value="1"/>
</dbReference>
<evidence type="ECO:0000259" key="2">
    <source>
        <dbReference type="PROSITE" id="PS51352"/>
    </source>
</evidence>
<proteinExistence type="predicted"/>
<dbReference type="EMBL" id="JAGIZA010000014">
    <property type="protein sequence ID" value="MBP0495138.1"/>
    <property type="molecule type" value="Genomic_DNA"/>
</dbReference>
<dbReference type="PANTHER" id="PTHR42852">
    <property type="entry name" value="THIOL:DISULFIDE INTERCHANGE PROTEIN DSBE"/>
    <property type="match status" value="1"/>
</dbReference>
<dbReference type="PROSITE" id="PS51352">
    <property type="entry name" value="THIOREDOXIN_2"/>
    <property type="match status" value="1"/>
</dbReference>
<dbReference type="InterPro" id="IPR013766">
    <property type="entry name" value="Thioredoxin_domain"/>
</dbReference>
<name>A0A940MVU8_9PROT</name>
<evidence type="ECO:0000256" key="1">
    <source>
        <dbReference type="SAM" id="Phobius"/>
    </source>
</evidence>